<keyword evidence="2" id="KW-1185">Reference proteome</keyword>
<dbReference type="HOGENOM" id="CLU_2044623_0_0_6"/>
<evidence type="ECO:0000313" key="1">
    <source>
        <dbReference type="EMBL" id="ENV00913.1"/>
    </source>
</evidence>
<accession>N8X060</accession>
<sequence>MLVTVEIFERVLQESGIPRHSAREIVERSMLVMSEKSVEIQKYMNVLLVKAIELGIKPSQNDTVSEQEAVKLLGKSPSFLRVARAQKRLTPNCVISGDKYRYTFHDLAEYMAKIDSYKPL</sequence>
<dbReference type="Proteomes" id="UP000013070">
    <property type="component" value="Unassembled WGS sequence"/>
</dbReference>
<proteinExistence type="predicted"/>
<name>N8X060_9GAMM</name>
<dbReference type="RefSeq" id="WP_004788332.1">
    <property type="nucleotide sequence ID" value="NZ_KB849415.1"/>
</dbReference>
<reference evidence="1 2" key="1">
    <citation type="submission" date="2013-02" db="EMBL/GenBank/DDBJ databases">
        <title>The Genome Sequence of Acinetobacter sp. NIPH 899.</title>
        <authorList>
            <consortium name="The Broad Institute Genome Sequencing Platform"/>
            <consortium name="The Broad Institute Genome Sequencing Center for Infectious Disease"/>
            <person name="Cerqueira G."/>
            <person name="Feldgarden M."/>
            <person name="Courvalin P."/>
            <person name="Perichon B."/>
            <person name="Grillot-Courvalin C."/>
            <person name="Clermont D."/>
            <person name="Rocha E."/>
            <person name="Yoon E.-J."/>
            <person name="Nemec A."/>
            <person name="Walker B."/>
            <person name="Young S.K."/>
            <person name="Zeng Q."/>
            <person name="Gargeya S."/>
            <person name="Fitzgerald M."/>
            <person name="Haas B."/>
            <person name="Abouelleil A."/>
            <person name="Alvarado L."/>
            <person name="Arachchi H.M."/>
            <person name="Berlin A.M."/>
            <person name="Chapman S.B."/>
            <person name="Dewar J."/>
            <person name="Goldberg J."/>
            <person name="Griggs A."/>
            <person name="Gujja S."/>
            <person name="Hansen M."/>
            <person name="Howarth C."/>
            <person name="Imamovic A."/>
            <person name="Larimer J."/>
            <person name="McCowan C."/>
            <person name="Murphy C."/>
            <person name="Neiman D."/>
            <person name="Pearson M."/>
            <person name="Priest M."/>
            <person name="Roberts A."/>
            <person name="Saif S."/>
            <person name="Shea T."/>
            <person name="Sisk P."/>
            <person name="Sykes S."/>
            <person name="Wortman J."/>
            <person name="Nusbaum C."/>
            <person name="Birren B."/>
        </authorList>
    </citation>
    <scope>NUCLEOTIDE SEQUENCE [LARGE SCALE GENOMIC DNA]</scope>
    <source>
        <strain evidence="1 2">NIPH 899</strain>
    </source>
</reference>
<dbReference type="EMBL" id="APPE01000008">
    <property type="protein sequence ID" value="ENV00913.1"/>
    <property type="molecule type" value="Genomic_DNA"/>
</dbReference>
<gene>
    <name evidence="1" type="ORF">F969_00090</name>
</gene>
<organism evidence="1 2">
    <name type="scientific">Acinetobacter variabilis</name>
    <dbReference type="NCBI Taxonomy" id="70346"/>
    <lineage>
        <taxon>Bacteria</taxon>
        <taxon>Pseudomonadati</taxon>
        <taxon>Pseudomonadota</taxon>
        <taxon>Gammaproteobacteria</taxon>
        <taxon>Moraxellales</taxon>
        <taxon>Moraxellaceae</taxon>
        <taxon>Acinetobacter</taxon>
    </lineage>
</organism>
<protein>
    <submittedName>
        <fullName evidence="1">Uncharacterized protein</fullName>
    </submittedName>
</protein>
<evidence type="ECO:0000313" key="2">
    <source>
        <dbReference type="Proteomes" id="UP000013070"/>
    </source>
</evidence>
<comment type="caution">
    <text evidence="1">The sequence shown here is derived from an EMBL/GenBank/DDBJ whole genome shotgun (WGS) entry which is preliminary data.</text>
</comment>
<dbReference type="AlphaFoldDB" id="N8X060"/>